<keyword evidence="3" id="KW-1185">Reference proteome</keyword>
<accession>A0ABP5YFC1</accession>
<evidence type="ECO:0000313" key="2">
    <source>
        <dbReference type="EMBL" id="GAA2477708.1"/>
    </source>
</evidence>
<feature type="region of interest" description="Disordered" evidence="1">
    <location>
        <begin position="1"/>
        <end position="22"/>
    </location>
</feature>
<protein>
    <submittedName>
        <fullName evidence="2">Uncharacterized protein</fullName>
    </submittedName>
</protein>
<evidence type="ECO:0000313" key="3">
    <source>
        <dbReference type="Proteomes" id="UP001501777"/>
    </source>
</evidence>
<name>A0ABP5YFC1_STRLO</name>
<gene>
    <name evidence="2" type="ORF">GCM10010276_12500</name>
</gene>
<dbReference type="EMBL" id="BAAASG010000002">
    <property type="protein sequence ID" value="GAA2477708.1"/>
    <property type="molecule type" value="Genomic_DNA"/>
</dbReference>
<comment type="caution">
    <text evidence="2">The sequence shown here is derived from an EMBL/GenBank/DDBJ whole genome shotgun (WGS) entry which is preliminary data.</text>
</comment>
<proteinExistence type="predicted"/>
<evidence type="ECO:0000256" key="1">
    <source>
        <dbReference type="SAM" id="MobiDB-lite"/>
    </source>
</evidence>
<reference evidence="3" key="1">
    <citation type="journal article" date="2019" name="Int. J. Syst. Evol. Microbiol.">
        <title>The Global Catalogue of Microorganisms (GCM) 10K type strain sequencing project: providing services to taxonomists for standard genome sequencing and annotation.</title>
        <authorList>
            <consortium name="The Broad Institute Genomics Platform"/>
            <consortium name="The Broad Institute Genome Sequencing Center for Infectious Disease"/>
            <person name="Wu L."/>
            <person name="Ma J."/>
        </authorList>
    </citation>
    <scope>NUCLEOTIDE SEQUENCE [LARGE SCALE GENOMIC DNA]</scope>
    <source>
        <strain evidence="3">JCM 4395</strain>
    </source>
</reference>
<dbReference type="Proteomes" id="UP001501777">
    <property type="component" value="Unassembled WGS sequence"/>
</dbReference>
<organism evidence="2 3">
    <name type="scientific">Streptomyces longisporus</name>
    <dbReference type="NCBI Taxonomy" id="1948"/>
    <lineage>
        <taxon>Bacteria</taxon>
        <taxon>Bacillati</taxon>
        <taxon>Actinomycetota</taxon>
        <taxon>Actinomycetes</taxon>
        <taxon>Kitasatosporales</taxon>
        <taxon>Streptomycetaceae</taxon>
        <taxon>Streptomyces</taxon>
    </lineage>
</organism>
<sequence length="83" mass="9061">MKPRGEAITVTPPTSASEHSPERTAWAAMCRATSEEEHAVSMDTAGPCRPSRYEMRPDITLAAPPVVRCPSMPSTLRRPGWPT</sequence>